<dbReference type="AlphaFoldDB" id="Q01RA2"/>
<evidence type="ECO:0000256" key="5">
    <source>
        <dbReference type="ARBA" id="ARBA00023136"/>
    </source>
</evidence>
<feature type="transmembrane region" description="Helical" evidence="6">
    <location>
        <begin position="176"/>
        <end position="197"/>
    </location>
</feature>
<dbReference type="InterPro" id="IPR019108">
    <property type="entry name" value="Caa3_assmbl_CtaG-rel"/>
</dbReference>
<reference evidence="7" key="1">
    <citation type="submission" date="2006-10" db="EMBL/GenBank/DDBJ databases">
        <title>Complete sequence of Solibacter usitatus Ellin6076.</title>
        <authorList>
            <consortium name="US DOE Joint Genome Institute"/>
            <person name="Copeland A."/>
            <person name="Lucas S."/>
            <person name="Lapidus A."/>
            <person name="Barry K."/>
            <person name="Detter J.C."/>
            <person name="Glavina del Rio T."/>
            <person name="Hammon N."/>
            <person name="Israni S."/>
            <person name="Dalin E."/>
            <person name="Tice H."/>
            <person name="Pitluck S."/>
            <person name="Thompson L.S."/>
            <person name="Brettin T."/>
            <person name="Bruce D."/>
            <person name="Han C."/>
            <person name="Tapia R."/>
            <person name="Gilna P."/>
            <person name="Schmutz J."/>
            <person name="Larimer F."/>
            <person name="Land M."/>
            <person name="Hauser L."/>
            <person name="Kyrpides N."/>
            <person name="Mikhailova N."/>
            <person name="Janssen P.H."/>
            <person name="Kuske C.R."/>
            <person name="Richardson P."/>
        </authorList>
    </citation>
    <scope>NUCLEOTIDE SEQUENCE</scope>
    <source>
        <strain evidence="7">Ellin6076</strain>
    </source>
</reference>
<feature type="transmembrane region" description="Helical" evidence="6">
    <location>
        <begin position="103"/>
        <end position="123"/>
    </location>
</feature>
<evidence type="ECO:0008006" key="8">
    <source>
        <dbReference type="Google" id="ProtNLM"/>
    </source>
</evidence>
<dbReference type="GO" id="GO:0005886">
    <property type="term" value="C:plasma membrane"/>
    <property type="evidence" value="ECO:0007669"/>
    <property type="project" value="UniProtKB-SubCell"/>
</dbReference>
<comment type="subcellular location">
    <subcellularLocation>
        <location evidence="1">Cell membrane</location>
        <topology evidence="1">Multi-pass membrane protein</topology>
    </subcellularLocation>
</comment>
<feature type="transmembrane region" description="Helical" evidence="6">
    <location>
        <begin position="257"/>
        <end position="279"/>
    </location>
</feature>
<dbReference type="KEGG" id="sus:Acid_6905"/>
<sequence precursor="true">MKRFVALAMVSAPLLFAHEGEPLKPHDLWKAWSFDPGIVIPLLLTAVLYFRGASRGRGVSLKQTFFFWAGWSILCLALLSPLHPLGEALFSAHMAQHELLMVAAAPLLVLARPLVALLWGLPFTWRRALGQWSRQRAFQGGWRFFTQPMTTWWIHAAALWLWHIPRFFQATLESDWVHSAQHVSFLGSALLFWWSLFYAHGRARYGASVLYLFTTAVHTSILGALLTFASTAWYPAYAATTSAWGLTALEDQQVGGLIMWIPAGLVYLIAGLALLASWLRESERLATRGEYEKGEYAI</sequence>
<evidence type="ECO:0000313" key="7">
    <source>
        <dbReference type="EMBL" id="ABJ87818.1"/>
    </source>
</evidence>
<evidence type="ECO:0000256" key="6">
    <source>
        <dbReference type="SAM" id="Phobius"/>
    </source>
</evidence>
<accession>Q01RA2</accession>
<dbReference type="Pfam" id="PF09678">
    <property type="entry name" value="Caa3_CtaG"/>
    <property type="match status" value="1"/>
</dbReference>
<dbReference type="eggNOG" id="COG3336">
    <property type="taxonomic scope" value="Bacteria"/>
</dbReference>
<dbReference type="EMBL" id="CP000473">
    <property type="protein sequence ID" value="ABJ87818.1"/>
    <property type="molecule type" value="Genomic_DNA"/>
</dbReference>
<gene>
    <name evidence="7" type="ordered locus">Acid_6905</name>
</gene>
<dbReference type="InParanoid" id="Q01RA2"/>
<keyword evidence="3 6" id="KW-0812">Transmembrane</keyword>
<evidence type="ECO:0000256" key="2">
    <source>
        <dbReference type="ARBA" id="ARBA00022475"/>
    </source>
</evidence>
<dbReference type="HOGENOM" id="CLU_054944_0_1_0"/>
<organism evidence="7">
    <name type="scientific">Solibacter usitatus (strain Ellin6076)</name>
    <dbReference type="NCBI Taxonomy" id="234267"/>
    <lineage>
        <taxon>Bacteria</taxon>
        <taxon>Pseudomonadati</taxon>
        <taxon>Acidobacteriota</taxon>
        <taxon>Terriglobia</taxon>
        <taxon>Bryobacterales</taxon>
        <taxon>Solibacteraceae</taxon>
        <taxon>Candidatus Solibacter</taxon>
    </lineage>
</organism>
<name>Q01RA2_SOLUE</name>
<evidence type="ECO:0000256" key="1">
    <source>
        <dbReference type="ARBA" id="ARBA00004651"/>
    </source>
</evidence>
<keyword evidence="4 6" id="KW-1133">Transmembrane helix</keyword>
<feature type="transmembrane region" description="Helical" evidence="6">
    <location>
        <begin position="144"/>
        <end position="164"/>
    </location>
</feature>
<evidence type="ECO:0000256" key="4">
    <source>
        <dbReference type="ARBA" id="ARBA00022989"/>
    </source>
</evidence>
<feature type="transmembrane region" description="Helical" evidence="6">
    <location>
        <begin position="65"/>
        <end position="83"/>
    </location>
</feature>
<keyword evidence="2" id="KW-1003">Cell membrane</keyword>
<feature type="transmembrane region" description="Helical" evidence="6">
    <location>
        <begin position="209"/>
        <end position="237"/>
    </location>
</feature>
<dbReference type="STRING" id="234267.Acid_6905"/>
<dbReference type="OrthoDB" id="128422at2"/>
<feature type="transmembrane region" description="Helical" evidence="6">
    <location>
        <begin position="33"/>
        <end position="53"/>
    </location>
</feature>
<keyword evidence="5 6" id="KW-0472">Membrane</keyword>
<protein>
    <recommendedName>
        <fullName evidence="8">Cytochrome c oxidase assembly protein</fullName>
    </recommendedName>
</protein>
<proteinExistence type="predicted"/>
<evidence type="ECO:0000256" key="3">
    <source>
        <dbReference type="ARBA" id="ARBA00022692"/>
    </source>
</evidence>